<dbReference type="AlphaFoldDB" id="A0A835YL41"/>
<dbReference type="PROSITE" id="PS51085">
    <property type="entry name" value="2FE2S_FER_2"/>
    <property type="match status" value="1"/>
</dbReference>
<evidence type="ECO:0000313" key="12">
    <source>
        <dbReference type="Proteomes" id="UP000664859"/>
    </source>
</evidence>
<comment type="function">
    <text evidence="8">Ferredoxins are iron-sulfur proteins that transfer electrons in a wide variety of metabolic reactions.</text>
</comment>
<gene>
    <name evidence="11" type="ORF">JKP88DRAFT_196491</name>
</gene>
<evidence type="ECO:0000256" key="4">
    <source>
        <dbReference type="ARBA" id="ARBA00022723"/>
    </source>
</evidence>
<dbReference type="InterPro" id="IPR036010">
    <property type="entry name" value="2Fe-2S_ferredoxin-like_sf"/>
</dbReference>
<proteinExistence type="inferred from homology"/>
<dbReference type="InterPro" id="IPR012675">
    <property type="entry name" value="Beta-grasp_dom_sf"/>
</dbReference>
<keyword evidence="3 8" id="KW-0001">2Fe-2S</keyword>
<dbReference type="GO" id="GO:0022900">
    <property type="term" value="P:electron transport chain"/>
    <property type="evidence" value="ECO:0007669"/>
    <property type="project" value="InterPro"/>
</dbReference>
<evidence type="ECO:0000259" key="10">
    <source>
        <dbReference type="PROSITE" id="PS51085"/>
    </source>
</evidence>
<dbReference type="CDD" id="cd00207">
    <property type="entry name" value="fer2"/>
    <property type="match status" value="1"/>
</dbReference>
<accession>A0A835YL41</accession>
<dbReference type="Gene3D" id="3.10.20.30">
    <property type="match status" value="1"/>
</dbReference>
<name>A0A835YL41_9STRA</name>
<keyword evidence="4 8" id="KW-0479">Metal-binding</keyword>
<feature type="region of interest" description="Disordered" evidence="9">
    <location>
        <begin position="113"/>
        <end position="134"/>
    </location>
</feature>
<dbReference type="PANTHER" id="PTHR43112:SF3">
    <property type="entry name" value="FERREDOXIN-2, CHLOROPLASTIC"/>
    <property type="match status" value="1"/>
</dbReference>
<evidence type="ECO:0000256" key="6">
    <source>
        <dbReference type="ARBA" id="ARBA00023004"/>
    </source>
</evidence>
<dbReference type="PANTHER" id="PTHR43112">
    <property type="entry name" value="FERREDOXIN"/>
    <property type="match status" value="1"/>
</dbReference>
<keyword evidence="7 8" id="KW-0411">Iron-sulfur</keyword>
<dbReference type="EMBL" id="JAFCMP010000525">
    <property type="protein sequence ID" value="KAG5177481.1"/>
    <property type="molecule type" value="Genomic_DNA"/>
</dbReference>
<reference evidence="11" key="1">
    <citation type="submission" date="2021-02" db="EMBL/GenBank/DDBJ databases">
        <title>First Annotated Genome of the Yellow-green Alga Tribonema minus.</title>
        <authorList>
            <person name="Mahan K.M."/>
        </authorList>
    </citation>
    <scope>NUCLEOTIDE SEQUENCE</scope>
    <source>
        <strain evidence="11">UTEX B ZZ1240</strain>
    </source>
</reference>
<dbReference type="InterPro" id="IPR001041">
    <property type="entry name" value="2Fe-2S_ferredoxin-type"/>
</dbReference>
<evidence type="ECO:0000256" key="3">
    <source>
        <dbReference type="ARBA" id="ARBA00022714"/>
    </source>
</evidence>
<evidence type="ECO:0000256" key="1">
    <source>
        <dbReference type="ARBA" id="ARBA00007874"/>
    </source>
</evidence>
<dbReference type="GO" id="GO:0046872">
    <property type="term" value="F:metal ion binding"/>
    <property type="evidence" value="ECO:0007669"/>
    <property type="project" value="UniProtKB-KW"/>
</dbReference>
<evidence type="ECO:0000256" key="7">
    <source>
        <dbReference type="ARBA" id="ARBA00023014"/>
    </source>
</evidence>
<comment type="similarity">
    <text evidence="1 8">Belongs to the 2Fe2S plant-type ferredoxin family.</text>
</comment>
<keyword evidence="6 8" id="KW-0408">Iron</keyword>
<dbReference type="Pfam" id="PF00111">
    <property type="entry name" value="Fer2"/>
    <property type="match status" value="1"/>
</dbReference>
<evidence type="ECO:0000256" key="2">
    <source>
        <dbReference type="ARBA" id="ARBA00022448"/>
    </source>
</evidence>
<evidence type="ECO:0000256" key="5">
    <source>
        <dbReference type="ARBA" id="ARBA00022982"/>
    </source>
</evidence>
<dbReference type="GO" id="GO:0009055">
    <property type="term" value="F:electron transfer activity"/>
    <property type="evidence" value="ECO:0007669"/>
    <property type="project" value="InterPro"/>
</dbReference>
<sequence length="231" mass="22765">MAAGQNPSPQELVKAVEALQAQVTQLTALVKEMAASEANGAAAAPAAKINGAAVPLKAPTLQTGLIAGTVASAPPGEILVPVSAAEARIQSFLASQGKAAPPAAAAAAAPAAAVAPPPPPAAVPAAPAAPAPEAPPGDGYVVTIDWDGATHVVRCDGETTVLEAAMDAGLDLPHSCMSGSCLTCPGRLSAGRVEQGDGVLEDDQIAAGLMLTCVSYPLSDLRFEVIGEDEL</sequence>
<keyword evidence="2 8" id="KW-0813">Transport</keyword>
<dbReference type="InterPro" id="IPR010241">
    <property type="entry name" value="Fd_pln"/>
</dbReference>
<organism evidence="11 12">
    <name type="scientific">Tribonema minus</name>
    <dbReference type="NCBI Taxonomy" id="303371"/>
    <lineage>
        <taxon>Eukaryota</taxon>
        <taxon>Sar</taxon>
        <taxon>Stramenopiles</taxon>
        <taxon>Ochrophyta</taxon>
        <taxon>PX clade</taxon>
        <taxon>Xanthophyceae</taxon>
        <taxon>Tribonematales</taxon>
        <taxon>Tribonemataceae</taxon>
        <taxon>Tribonema</taxon>
    </lineage>
</organism>
<keyword evidence="8" id="KW-0150">Chloroplast</keyword>
<comment type="cofactor">
    <cofactor evidence="8">
        <name>[2Fe-2S] cluster</name>
        <dbReference type="ChEBI" id="CHEBI:190135"/>
    </cofactor>
    <text evidence="8">Binds 1 [2Fe-2S] cluster.</text>
</comment>
<evidence type="ECO:0000256" key="9">
    <source>
        <dbReference type="SAM" id="MobiDB-lite"/>
    </source>
</evidence>
<comment type="subcellular location">
    <subcellularLocation>
        <location evidence="8">Plastid</location>
        <location evidence="8">Chloroplast</location>
    </subcellularLocation>
</comment>
<dbReference type="SUPFAM" id="SSF54292">
    <property type="entry name" value="2Fe-2S ferredoxin-like"/>
    <property type="match status" value="1"/>
</dbReference>
<dbReference type="OrthoDB" id="1885901at2759"/>
<dbReference type="GO" id="GO:0051537">
    <property type="term" value="F:2 iron, 2 sulfur cluster binding"/>
    <property type="evidence" value="ECO:0007669"/>
    <property type="project" value="UniProtKB-KW"/>
</dbReference>
<comment type="caution">
    <text evidence="11">The sequence shown here is derived from an EMBL/GenBank/DDBJ whole genome shotgun (WGS) entry which is preliminary data.</text>
</comment>
<evidence type="ECO:0000256" key="8">
    <source>
        <dbReference type="RuleBase" id="RU364001"/>
    </source>
</evidence>
<keyword evidence="5 8" id="KW-0249">Electron transport</keyword>
<dbReference type="NCBIfam" id="TIGR02008">
    <property type="entry name" value="fdx_plant"/>
    <property type="match status" value="1"/>
</dbReference>
<dbReference type="Proteomes" id="UP000664859">
    <property type="component" value="Unassembled WGS sequence"/>
</dbReference>
<evidence type="ECO:0000313" key="11">
    <source>
        <dbReference type="EMBL" id="KAG5177481.1"/>
    </source>
</evidence>
<keyword evidence="8" id="KW-0934">Plastid</keyword>
<feature type="compositionally biased region" description="Pro residues" evidence="9">
    <location>
        <begin position="115"/>
        <end position="134"/>
    </location>
</feature>
<protein>
    <recommendedName>
        <fullName evidence="8">Ferredoxin</fullName>
    </recommendedName>
</protein>
<keyword evidence="12" id="KW-1185">Reference proteome</keyword>
<feature type="domain" description="2Fe-2S ferredoxin-type" evidence="10">
    <location>
        <begin position="140"/>
        <end position="229"/>
    </location>
</feature>
<dbReference type="GO" id="GO:0009507">
    <property type="term" value="C:chloroplast"/>
    <property type="evidence" value="ECO:0007669"/>
    <property type="project" value="UniProtKB-SubCell"/>
</dbReference>